<accession>A0A5E4RN63</accession>
<protein>
    <submittedName>
        <fullName evidence="2">Uncharacterized protein</fullName>
    </submittedName>
</protein>
<gene>
    <name evidence="2" type="ORF">PIN31115_00280</name>
</gene>
<evidence type="ECO:0000313" key="3">
    <source>
        <dbReference type="Proteomes" id="UP000333828"/>
    </source>
</evidence>
<keyword evidence="3" id="KW-1185">Reference proteome</keyword>
<feature type="transmembrane region" description="Helical" evidence="1">
    <location>
        <begin position="142"/>
        <end position="165"/>
    </location>
</feature>
<sequence>MRERKYQYKSPKTPDEHLEALYEEFACGQRNASQVSVGDTLRDHVLLILEHQREAKREQDIKRAVTEVSESRSLVLIGITALVLIANGFFNSGFWRGIESYQTIAQLLGLMIASIFVGMSVERTPFVKSLWSYGYTKVLASVAFSALIIVSTSKASGLINSVFGVDASAMPYTRGILAGVLALKYAYPAICVIALLAMLHGARAFRWLMQLFGKSPTYEDPPVHSVAFILQSMALVVFLGMMLFGNFSTEVLPTKVYRLAHTLDFNAKYTYSNVAPGAYVVFLGGDQARILVDHHREELADIKAFVDEVPDHIVLKPERFEVKPCEMPAQ</sequence>
<keyword evidence="1" id="KW-0472">Membrane</keyword>
<organism evidence="2 3">
    <name type="scientific">Pandoraea iniqua</name>
    <dbReference type="NCBI Taxonomy" id="2508288"/>
    <lineage>
        <taxon>Bacteria</taxon>
        <taxon>Pseudomonadati</taxon>
        <taxon>Pseudomonadota</taxon>
        <taxon>Betaproteobacteria</taxon>
        <taxon>Burkholderiales</taxon>
        <taxon>Burkholderiaceae</taxon>
        <taxon>Pandoraea</taxon>
    </lineage>
</organism>
<dbReference type="AlphaFoldDB" id="A0A5E4RN63"/>
<feature type="transmembrane region" description="Helical" evidence="1">
    <location>
        <begin position="185"/>
        <end position="205"/>
    </location>
</feature>
<dbReference type="RefSeq" id="WP_150682582.1">
    <property type="nucleotide sequence ID" value="NZ_CABPSI010000001.1"/>
</dbReference>
<keyword evidence="1" id="KW-1133">Transmembrane helix</keyword>
<dbReference type="Proteomes" id="UP000333828">
    <property type="component" value="Unassembled WGS sequence"/>
</dbReference>
<keyword evidence="1" id="KW-0812">Transmembrane</keyword>
<feature type="transmembrane region" description="Helical" evidence="1">
    <location>
        <begin position="226"/>
        <end position="245"/>
    </location>
</feature>
<dbReference type="EMBL" id="CABPSI010000001">
    <property type="protein sequence ID" value="VVD64806.1"/>
    <property type="molecule type" value="Genomic_DNA"/>
</dbReference>
<feature type="transmembrane region" description="Helical" evidence="1">
    <location>
        <begin position="73"/>
        <end position="95"/>
    </location>
</feature>
<evidence type="ECO:0000256" key="1">
    <source>
        <dbReference type="SAM" id="Phobius"/>
    </source>
</evidence>
<reference evidence="2 3" key="1">
    <citation type="submission" date="2019-08" db="EMBL/GenBank/DDBJ databases">
        <authorList>
            <person name="Peeters C."/>
        </authorList>
    </citation>
    <scope>NUCLEOTIDE SEQUENCE [LARGE SCALE GENOMIC DNA]</scope>
    <source>
        <strain evidence="2 3">LMG 31115</strain>
    </source>
</reference>
<proteinExistence type="predicted"/>
<evidence type="ECO:0000313" key="2">
    <source>
        <dbReference type="EMBL" id="VVD64806.1"/>
    </source>
</evidence>
<name>A0A5E4RN63_9BURK</name>